<dbReference type="RefSeq" id="WP_119836242.1">
    <property type="nucleotide sequence ID" value="NZ_CP032514.1"/>
</dbReference>
<dbReference type="SUPFAM" id="SSF53474">
    <property type="entry name" value="alpha/beta-Hydrolases"/>
    <property type="match status" value="1"/>
</dbReference>
<evidence type="ECO:0000313" key="2">
    <source>
        <dbReference type="Proteomes" id="UP000273001"/>
    </source>
</evidence>
<dbReference type="EMBL" id="CP032514">
    <property type="protein sequence ID" value="AYD89050.1"/>
    <property type="molecule type" value="Genomic_DNA"/>
</dbReference>
<sequence length="267" mass="29141">MSMVRIDTPRGVTLVGSFVRPDGTPPQDGESGTGVPTRREGVVLLAHDFLADRHGEQGRLDLVSASYQKAGMATLSIDFSGLGESDDDVITLANEAEDLRAVSGWLAERGYTRQAIHANGFGATAALLARPEQVRTAVLVGAVVGPQSVLWEQVFSPHQLDELARHGLTRLVDDNPNPRQWNVLSKETLADFSMQEPHTTMAEVPWPVLMIYGALTHEMPDTAADAQKGFPLLKDGSQLVQVRKDHPQEAQAEVARLGTEWVTRHLR</sequence>
<dbReference type="InterPro" id="IPR029058">
    <property type="entry name" value="AB_hydrolase_fold"/>
</dbReference>
<dbReference type="GO" id="GO:0016787">
    <property type="term" value="F:hydrolase activity"/>
    <property type="evidence" value="ECO:0007669"/>
    <property type="project" value="UniProtKB-KW"/>
</dbReference>
<evidence type="ECO:0000313" key="1">
    <source>
        <dbReference type="EMBL" id="AYD89050.1"/>
    </source>
</evidence>
<name>A0ABM6Z1C5_9ACTO</name>
<protein>
    <submittedName>
        <fullName evidence="1">Alpha/beta hydrolase</fullName>
    </submittedName>
</protein>
<accession>A0ABM6Z1C5</accession>
<organism evidence="1 2">
    <name type="scientific">Actinomyces lilanjuaniae</name>
    <dbReference type="NCBI Taxonomy" id="2321394"/>
    <lineage>
        <taxon>Bacteria</taxon>
        <taxon>Bacillati</taxon>
        <taxon>Actinomycetota</taxon>
        <taxon>Actinomycetes</taxon>
        <taxon>Actinomycetales</taxon>
        <taxon>Actinomycetaceae</taxon>
        <taxon>Actinomyces</taxon>
    </lineage>
</organism>
<gene>
    <name evidence="1" type="ORF">D5R93_01425</name>
</gene>
<proteinExistence type="predicted"/>
<dbReference type="Gene3D" id="3.40.50.1820">
    <property type="entry name" value="alpha/beta hydrolase"/>
    <property type="match status" value="1"/>
</dbReference>
<keyword evidence="2" id="KW-1185">Reference proteome</keyword>
<dbReference type="Proteomes" id="UP000273001">
    <property type="component" value="Chromosome"/>
</dbReference>
<reference evidence="1 2" key="1">
    <citation type="submission" date="2018-09" db="EMBL/GenBank/DDBJ databases">
        <authorList>
            <person name="Li J."/>
        </authorList>
    </citation>
    <scope>NUCLEOTIDE SEQUENCE [LARGE SCALE GENOMIC DNA]</scope>
    <source>
        <strain evidence="1 2">2129</strain>
    </source>
</reference>
<keyword evidence="1" id="KW-0378">Hydrolase</keyword>